<dbReference type="SUPFAM" id="SSF55729">
    <property type="entry name" value="Acyl-CoA N-acyltransferases (Nat)"/>
    <property type="match status" value="1"/>
</dbReference>
<keyword evidence="1" id="KW-0808">Transferase</keyword>
<dbReference type="AlphaFoldDB" id="A0A4P6JPG7"/>
<sequence length="386" mass="44485">MDTQKNLSALTIQVFEQLDQIEARDWNGCCAAESAFSADYLQALARCELDCTFRYFVARKDGQVVGTSFGYLTRFPLFPLLHPRVFIGASPLTIGFPFGFSQSCSDQEILRTLIDGMIREASTQHAAMMVLRDVNKETLTTFKALEDTCRTLGFHRQPLFQQAWLHLRWVTFDDYLTALRARYRELVHRDLRRVQQAQCTLQVLPGSEARAFLPDLHRLWLQSYWKHQDPDQLLLPPAYFSQALTLPGCRVFLVQRLGHLLTFILTFEHASTLEAGHSGVDYALIGNIPAHRYAEYEIIRYAIDHCFERIDFGISHEANKQRLGCHLQGQYGYFCPLSPFARFLVGLHIDRWLLRKYGFAVAAPESQDGEIAPYVFRKPPELEERR</sequence>
<name>A0A4P6JPG7_KTERU</name>
<dbReference type="KEGG" id="kbs:EPA93_15275"/>
<dbReference type="GO" id="GO:0016740">
    <property type="term" value="F:transferase activity"/>
    <property type="evidence" value="ECO:0007669"/>
    <property type="project" value="UniProtKB-KW"/>
</dbReference>
<dbReference type="EMBL" id="CP035758">
    <property type="protein sequence ID" value="QBD77279.1"/>
    <property type="molecule type" value="Genomic_DNA"/>
</dbReference>
<evidence type="ECO:0000313" key="2">
    <source>
        <dbReference type="Proteomes" id="UP000290365"/>
    </source>
</evidence>
<organism evidence="1 2">
    <name type="scientific">Ktedonosporobacter rubrisoli</name>
    <dbReference type="NCBI Taxonomy" id="2509675"/>
    <lineage>
        <taxon>Bacteria</taxon>
        <taxon>Bacillati</taxon>
        <taxon>Chloroflexota</taxon>
        <taxon>Ktedonobacteria</taxon>
        <taxon>Ktedonobacterales</taxon>
        <taxon>Ktedonosporobacteraceae</taxon>
        <taxon>Ktedonosporobacter</taxon>
    </lineage>
</organism>
<dbReference type="OrthoDB" id="240921at2"/>
<gene>
    <name evidence="1" type="ORF">EPA93_15275</name>
</gene>
<dbReference type="InterPro" id="IPR016181">
    <property type="entry name" value="Acyl_CoA_acyltransferase"/>
</dbReference>
<dbReference type="RefSeq" id="WP_129888342.1">
    <property type="nucleotide sequence ID" value="NZ_CP035758.1"/>
</dbReference>
<keyword evidence="2" id="KW-1185">Reference proteome</keyword>
<protein>
    <submittedName>
        <fullName evidence="1">GNAT family N-acetyltransferase</fullName>
    </submittedName>
</protein>
<dbReference type="Gene3D" id="3.40.630.30">
    <property type="match status" value="1"/>
</dbReference>
<accession>A0A4P6JPG7</accession>
<reference evidence="1 2" key="1">
    <citation type="submission" date="2019-01" db="EMBL/GenBank/DDBJ databases">
        <title>Ktedonosporobacter rubrisoli SCAWS-G2.</title>
        <authorList>
            <person name="Huang Y."/>
            <person name="Yan B."/>
        </authorList>
    </citation>
    <scope>NUCLEOTIDE SEQUENCE [LARGE SCALE GENOMIC DNA]</scope>
    <source>
        <strain evidence="1 2">SCAWS-G2</strain>
    </source>
</reference>
<dbReference type="Proteomes" id="UP000290365">
    <property type="component" value="Chromosome"/>
</dbReference>
<proteinExistence type="predicted"/>
<evidence type="ECO:0000313" key="1">
    <source>
        <dbReference type="EMBL" id="QBD77279.1"/>
    </source>
</evidence>